<comment type="caution">
    <text evidence="3">The sequence shown here is derived from an EMBL/GenBank/DDBJ whole genome shotgun (WGS) entry which is preliminary data.</text>
</comment>
<dbReference type="PANTHER" id="PTHR43941">
    <property type="entry name" value="STRUCTURAL MAINTENANCE OF CHROMOSOMES PROTEIN 2"/>
    <property type="match status" value="1"/>
</dbReference>
<feature type="compositionally biased region" description="Basic and acidic residues" evidence="2">
    <location>
        <begin position="90"/>
        <end position="103"/>
    </location>
</feature>
<evidence type="ECO:0000256" key="1">
    <source>
        <dbReference type="SAM" id="Coils"/>
    </source>
</evidence>
<dbReference type="EMBL" id="JARAOO010000011">
    <property type="protein sequence ID" value="KAJ7951801.1"/>
    <property type="molecule type" value="Genomic_DNA"/>
</dbReference>
<gene>
    <name evidence="3" type="ORF">O6P43_027796</name>
</gene>
<evidence type="ECO:0000313" key="3">
    <source>
        <dbReference type="EMBL" id="KAJ7951801.1"/>
    </source>
</evidence>
<feature type="coiled-coil region" evidence="1">
    <location>
        <begin position="376"/>
        <end position="435"/>
    </location>
</feature>
<dbReference type="AlphaFoldDB" id="A0AAD7L583"/>
<feature type="compositionally biased region" description="Basic and acidic residues" evidence="2">
    <location>
        <begin position="694"/>
        <end position="703"/>
    </location>
</feature>
<dbReference type="GO" id="GO:0003682">
    <property type="term" value="F:chromatin binding"/>
    <property type="evidence" value="ECO:0007669"/>
    <property type="project" value="TreeGrafter"/>
</dbReference>
<dbReference type="KEGG" id="qsa:O6P43_027796"/>
<feature type="coiled-coil region" evidence="1">
    <location>
        <begin position="499"/>
        <end position="680"/>
    </location>
</feature>
<dbReference type="PANTHER" id="PTHR43941:SF5">
    <property type="entry name" value="ELKS_RAB6-INTERACTING_CAST FAMILY PROTEIN"/>
    <property type="match status" value="1"/>
</dbReference>
<evidence type="ECO:0000256" key="2">
    <source>
        <dbReference type="SAM" id="MobiDB-lite"/>
    </source>
</evidence>
<feature type="compositionally biased region" description="Basic residues" evidence="2">
    <location>
        <begin position="709"/>
        <end position="720"/>
    </location>
</feature>
<feature type="region of interest" description="Disordered" evidence="2">
    <location>
        <begin position="87"/>
        <end position="107"/>
    </location>
</feature>
<feature type="region of interest" description="Disordered" evidence="2">
    <location>
        <begin position="685"/>
        <end position="720"/>
    </location>
</feature>
<sequence>MGFVIGSSCFLQYPLYQSRLPSSSQSLLCYSCLKNPEFKRKYRAPMASLLQEDPNDGAFCKRRAVLMVGITVLPLLQMRARALEGLATKAESKTPEENQKIEEAPETDSQSNFFLSLLNGIGIIASGVLGALYALDQKEMRAAHATIETMKERLKENEEAVISLSRNFESKLLSEEEEHTKQLRKAMDEQQALVKELSLAKSTISGLGKELNSKRRLVEGLKHQIESLETNLSKADTDRKDLEKALKEKSDSVEVLQERINLLSLGLNERQDLVRNLSSSLTEKDLELKNLHSTHKQTMDELSNSNSQILGLKDELLKNQRELESKNSVVDELNVTVSSLTLEEDESKRKYDSVQKEYNDLKLSYEKKVALDAKLLGEKEHEIYQLKEKLELALNEVSRNQDTITDLTQERENFKESLEIKLSNVKNLKQELQVTHEHLGKSRNDASDMEKQLRQSQKLCIELGGEVSRVSAELADVRGTLQRSVTEAKCSGELLASELMTTKEHLKKTQEELDIMSRELSDLVENHDNLRKELVDVYKKAETTAHDLKEKKQIVSSLNKELQLLEKEIPQDKEARRTLEMDLEEATKSLDEMNQNALVLSKELENAYSLTSNLNNEKEVLYKSLTEEKNASKEARENLEVAHDLVLKLGKGRENLQNKAKKLEEDLAFAKGEILRLRSQLNSSKVLANNSEQPQKDEDEHKVTVNAKKPTRRRNVNPEQ</sequence>
<keyword evidence="4" id="KW-1185">Reference proteome</keyword>
<name>A0AAD7L583_QUISA</name>
<dbReference type="GO" id="GO:0000796">
    <property type="term" value="C:condensin complex"/>
    <property type="evidence" value="ECO:0007669"/>
    <property type="project" value="TreeGrafter"/>
</dbReference>
<evidence type="ECO:0000313" key="4">
    <source>
        <dbReference type="Proteomes" id="UP001163823"/>
    </source>
</evidence>
<accession>A0AAD7L583</accession>
<dbReference type="Proteomes" id="UP001163823">
    <property type="component" value="Chromosome 11"/>
</dbReference>
<dbReference type="GO" id="GO:0007076">
    <property type="term" value="P:mitotic chromosome condensation"/>
    <property type="evidence" value="ECO:0007669"/>
    <property type="project" value="TreeGrafter"/>
</dbReference>
<dbReference type="Gene3D" id="1.10.287.2610">
    <property type="match status" value="1"/>
</dbReference>
<feature type="coiled-coil region" evidence="1">
    <location>
        <begin position="140"/>
        <end position="259"/>
    </location>
</feature>
<dbReference type="GO" id="GO:0000793">
    <property type="term" value="C:condensed chromosome"/>
    <property type="evidence" value="ECO:0007669"/>
    <property type="project" value="TreeGrafter"/>
</dbReference>
<reference evidence="3" key="1">
    <citation type="journal article" date="2023" name="Science">
        <title>Elucidation of the pathway for biosynthesis of saponin adjuvants from the soapbark tree.</title>
        <authorList>
            <person name="Reed J."/>
            <person name="Orme A."/>
            <person name="El-Demerdash A."/>
            <person name="Owen C."/>
            <person name="Martin L.B.B."/>
            <person name="Misra R.C."/>
            <person name="Kikuchi S."/>
            <person name="Rejzek M."/>
            <person name="Martin A.C."/>
            <person name="Harkess A."/>
            <person name="Leebens-Mack J."/>
            <person name="Louveau T."/>
            <person name="Stephenson M.J."/>
            <person name="Osbourn A."/>
        </authorList>
    </citation>
    <scope>NUCLEOTIDE SEQUENCE</scope>
    <source>
        <strain evidence="3">S10</strain>
    </source>
</reference>
<dbReference type="GO" id="GO:0000785">
    <property type="term" value="C:chromatin"/>
    <property type="evidence" value="ECO:0007669"/>
    <property type="project" value="TreeGrafter"/>
</dbReference>
<protein>
    <submittedName>
        <fullName evidence="3">MAR-binding filament-like protein 1-1</fullName>
    </submittedName>
</protein>
<organism evidence="3 4">
    <name type="scientific">Quillaja saponaria</name>
    <name type="common">Soap bark tree</name>
    <dbReference type="NCBI Taxonomy" id="32244"/>
    <lineage>
        <taxon>Eukaryota</taxon>
        <taxon>Viridiplantae</taxon>
        <taxon>Streptophyta</taxon>
        <taxon>Embryophyta</taxon>
        <taxon>Tracheophyta</taxon>
        <taxon>Spermatophyta</taxon>
        <taxon>Magnoliopsida</taxon>
        <taxon>eudicotyledons</taxon>
        <taxon>Gunneridae</taxon>
        <taxon>Pentapetalae</taxon>
        <taxon>rosids</taxon>
        <taxon>fabids</taxon>
        <taxon>Fabales</taxon>
        <taxon>Quillajaceae</taxon>
        <taxon>Quillaja</taxon>
    </lineage>
</organism>
<keyword evidence="1" id="KW-0175">Coiled coil</keyword>
<proteinExistence type="predicted"/>